<reference evidence="1 2" key="1">
    <citation type="submission" date="2019-06" db="EMBL/GenBank/DDBJ databases">
        <title>Genome analyses of bacteria isolated from kimchi.</title>
        <authorList>
            <person name="Lee S."/>
            <person name="Ahn S."/>
            <person name="Roh S."/>
        </authorList>
    </citation>
    <scope>NUCLEOTIDE SEQUENCE [LARGE SCALE GENOMIC DNA]</scope>
    <source>
        <strain evidence="1 2">CBA3620</strain>
    </source>
</reference>
<dbReference type="EMBL" id="CP042374">
    <property type="protein sequence ID" value="QEA33594.1"/>
    <property type="molecule type" value="Genomic_DNA"/>
</dbReference>
<dbReference type="GeneID" id="61187172"/>
<evidence type="ECO:0008006" key="3">
    <source>
        <dbReference type="Google" id="ProtNLM"/>
    </source>
</evidence>
<evidence type="ECO:0000313" key="2">
    <source>
        <dbReference type="Proteomes" id="UP000321332"/>
    </source>
</evidence>
<organism evidence="1 2">
    <name type="scientific">Leuconostoc carnosum</name>
    <dbReference type="NCBI Taxonomy" id="1252"/>
    <lineage>
        <taxon>Bacteria</taxon>
        <taxon>Bacillati</taxon>
        <taxon>Bacillota</taxon>
        <taxon>Bacilli</taxon>
        <taxon>Lactobacillales</taxon>
        <taxon>Lactobacillaceae</taxon>
        <taxon>Leuconostoc</taxon>
    </lineage>
</organism>
<proteinExistence type="predicted"/>
<dbReference type="AlphaFoldDB" id="A0AAE6IIT7"/>
<dbReference type="Proteomes" id="UP000321332">
    <property type="component" value="Chromosome"/>
</dbReference>
<dbReference type="InterPro" id="IPR004260">
    <property type="entry name" value="Pyr-dimer_DNA_glycosylase"/>
</dbReference>
<dbReference type="RefSeq" id="WP_014974990.1">
    <property type="nucleotide sequence ID" value="NZ_CP042374.1"/>
</dbReference>
<accession>A0AAE6IIT7</accession>
<gene>
    <name evidence="1" type="ORF">FGL89_05385</name>
</gene>
<dbReference type="OMA" id="KHATVNY"/>
<dbReference type="Pfam" id="PF03013">
    <property type="entry name" value="Pyr_excise"/>
    <property type="match status" value="1"/>
</dbReference>
<sequence length="124" mass="14874">MRLWHENLIKQLPRQQLLGQHRECCALRGKGWGKPHATVNYVFDHSPFKLYQYHKLVMTEMLSRDYQPDPLWLEPLYRGKHTLPYTTLEPIVPTHPLYPEHNETYLADCLENLRKKNIFIDHVI</sequence>
<evidence type="ECO:0000313" key="1">
    <source>
        <dbReference type="EMBL" id="QEA33594.1"/>
    </source>
</evidence>
<dbReference type="InterPro" id="IPR012650">
    <property type="entry name" value="CHP02328"/>
</dbReference>
<name>A0AAE6IIT7_LEUCA</name>
<protein>
    <recommendedName>
        <fullName evidence="3">Pyrimidine dimer DNA glycosylase</fullName>
    </recommendedName>
</protein>
<dbReference type="NCBIfam" id="TIGR02328">
    <property type="entry name" value="TIGR02328 family protein"/>
    <property type="match status" value="1"/>
</dbReference>